<evidence type="ECO:0000256" key="1">
    <source>
        <dbReference type="ARBA" id="ARBA00003795"/>
    </source>
</evidence>
<dbReference type="PRINTS" id="PR01249">
    <property type="entry name" value="RIBOSOMALL31"/>
</dbReference>
<dbReference type="RefSeq" id="WP_028793943.1">
    <property type="nucleotide sequence ID" value="NZ_FNBW01000002.1"/>
</dbReference>
<keyword evidence="11" id="KW-1185">Reference proteome</keyword>
<dbReference type="InterPro" id="IPR042105">
    <property type="entry name" value="Ribosomal_bL31_sf"/>
</dbReference>
<evidence type="ECO:0000256" key="6">
    <source>
        <dbReference type="ARBA" id="ARBA00022980"/>
    </source>
</evidence>
<comment type="subunit">
    <text evidence="3 9">Part of the 50S ribosomal subunit.</text>
</comment>
<evidence type="ECO:0000313" key="10">
    <source>
        <dbReference type="EMBL" id="SDF24693.1"/>
    </source>
</evidence>
<dbReference type="GO" id="GO:0003735">
    <property type="term" value="F:structural constituent of ribosome"/>
    <property type="evidence" value="ECO:0007669"/>
    <property type="project" value="InterPro"/>
</dbReference>
<dbReference type="OrthoDB" id="9803251at2"/>
<organism evidence="10 11">
    <name type="scientific">Thalassobaculum litoreum DSM 18839</name>
    <dbReference type="NCBI Taxonomy" id="1123362"/>
    <lineage>
        <taxon>Bacteria</taxon>
        <taxon>Pseudomonadati</taxon>
        <taxon>Pseudomonadota</taxon>
        <taxon>Alphaproteobacteria</taxon>
        <taxon>Rhodospirillales</taxon>
        <taxon>Thalassobaculaceae</taxon>
        <taxon>Thalassobaculum</taxon>
    </lineage>
</organism>
<dbReference type="NCBIfam" id="TIGR00105">
    <property type="entry name" value="L31"/>
    <property type="match status" value="1"/>
</dbReference>
<evidence type="ECO:0000256" key="2">
    <source>
        <dbReference type="ARBA" id="ARBA00009296"/>
    </source>
</evidence>
<dbReference type="Gene3D" id="4.10.830.30">
    <property type="entry name" value="Ribosomal protein L31"/>
    <property type="match status" value="1"/>
</dbReference>
<keyword evidence="4 9" id="KW-0699">rRNA-binding</keyword>
<dbReference type="Pfam" id="PF01197">
    <property type="entry name" value="Ribosomal_L31"/>
    <property type="match status" value="1"/>
</dbReference>
<comment type="caution">
    <text evidence="10">The sequence shown here is derived from an EMBL/GenBank/DDBJ whole genome shotgun (WGS) entry which is preliminary data.</text>
</comment>
<evidence type="ECO:0000256" key="5">
    <source>
        <dbReference type="ARBA" id="ARBA00022884"/>
    </source>
</evidence>
<comment type="function">
    <text evidence="1 9">Binds the 23S rRNA.</text>
</comment>
<comment type="similarity">
    <text evidence="2 9">Belongs to the bacterial ribosomal protein bL31 family. Type A subfamily.</text>
</comment>
<proteinExistence type="inferred from homology"/>
<dbReference type="GO" id="GO:0006412">
    <property type="term" value="P:translation"/>
    <property type="evidence" value="ECO:0007669"/>
    <property type="project" value="UniProtKB-UniRule"/>
</dbReference>
<dbReference type="NCBIfam" id="NF001809">
    <property type="entry name" value="PRK00528.1"/>
    <property type="match status" value="1"/>
</dbReference>
<dbReference type="InterPro" id="IPR034704">
    <property type="entry name" value="Ribosomal_bL28/bL31-like_sf"/>
</dbReference>
<protein>
    <recommendedName>
        <fullName evidence="8 9">Large ribosomal subunit protein bL31</fullName>
    </recommendedName>
</protein>
<dbReference type="PROSITE" id="PS01143">
    <property type="entry name" value="RIBOSOMAL_L31"/>
    <property type="match status" value="1"/>
</dbReference>
<dbReference type="GO" id="GO:1990904">
    <property type="term" value="C:ribonucleoprotein complex"/>
    <property type="evidence" value="ECO:0007669"/>
    <property type="project" value="UniProtKB-KW"/>
</dbReference>
<dbReference type="EMBL" id="FNBW01000002">
    <property type="protein sequence ID" value="SDF24693.1"/>
    <property type="molecule type" value="Genomic_DNA"/>
</dbReference>
<dbReference type="GO" id="GO:0019843">
    <property type="term" value="F:rRNA binding"/>
    <property type="evidence" value="ECO:0007669"/>
    <property type="project" value="UniProtKB-KW"/>
</dbReference>
<keyword evidence="6 9" id="KW-0689">Ribosomal protein</keyword>
<evidence type="ECO:0000256" key="7">
    <source>
        <dbReference type="ARBA" id="ARBA00023274"/>
    </source>
</evidence>
<evidence type="ECO:0000313" key="11">
    <source>
        <dbReference type="Proteomes" id="UP000198615"/>
    </source>
</evidence>
<evidence type="ECO:0000256" key="9">
    <source>
        <dbReference type="HAMAP-Rule" id="MF_00501"/>
    </source>
</evidence>
<reference evidence="10 11" key="1">
    <citation type="submission" date="2016-10" db="EMBL/GenBank/DDBJ databases">
        <authorList>
            <person name="Varghese N."/>
            <person name="Submissions S."/>
        </authorList>
    </citation>
    <scope>NUCLEOTIDE SEQUENCE [LARGE SCALE GENOMIC DNA]</scope>
    <source>
        <strain evidence="10 11">DSM 18839</strain>
    </source>
</reference>
<dbReference type="GO" id="GO:0005840">
    <property type="term" value="C:ribosome"/>
    <property type="evidence" value="ECO:0007669"/>
    <property type="project" value="UniProtKB-KW"/>
</dbReference>
<dbReference type="PANTHER" id="PTHR33280">
    <property type="entry name" value="50S RIBOSOMAL PROTEIN L31, CHLOROPLASTIC"/>
    <property type="match status" value="1"/>
</dbReference>
<dbReference type="InterPro" id="IPR027491">
    <property type="entry name" value="Ribosomal_bL31_A"/>
</dbReference>
<gene>
    <name evidence="9" type="primary">rpmE</name>
    <name evidence="10" type="ORF">SAMN05660686_00729</name>
</gene>
<keyword evidence="7 9" id="KW-0687">Ribonucleoprotein</keyword>
<comment type="caution">
    <text evidence="9">Lacks conserved residue(s) required for the propagation of feature annotation.</text>
</comment>
<keyword evidence="5 9" id="KW-0694">RNA-binding</keyword>
<evidence type="ECO:0000256" key="4">
    <source>
        <dbReference type="ARBA" id="ARBA00022730"/>
    </source>
</evidence>
<dbReference type="SUPFAM" id="SSF143800">
    <property type="entry name" value="L28p-like"/>
    <property type="match status" value="1"/>
</dbReference>
<dbReference type="AlphaFoldDB" id="A0A8G2EX41"/>
<dbReference type="PANTHER" id="PTHR33280:SF6">
    <property type="entry name" value="LARGE RIBOSOMAL SUBUNIT PROTEIN BL31A"/>
    <property type="match status" value="1"/>
</dbReference>
<dbReference type="InterPro" id="IPR002150">
    <property type="entry name" value="Ribosomal_bL31"/>
</dbReference>
<sequence>MKADIHPDYHEIKVVMTDGTEYMTRSTYGKPGDVLKLEIDSKSHPAWTGQHRIVDSGGQVARFNKRFAGLGI</sequence>
<dbReference type="Proteomes" id="UP000198615">
    <property type="component" value="Unassembled WGS sequence"/>
</dbReference>
<dbReference type="HAMAP" id="MF_00501">
    <property type="entry name" value="Ribosomal_bL31_1"/>
    <property type="match status" value="1"/>
</dbReference>
<name>A0A8G2EX41_9PROT</name>
<evidence type="ECO:0000256" key="3">
    <source>
        <dbReference type="ARBA" id="ARBA00011838"/>
    </source>
</evidence>
<accession>A0A8G2EX41</accession>
<evidence type="ECO:0000256" key="8">
    <source>
        <dbReference type="ARBA" id="ARBA00035687"/>
    </source>
</evidence>